<comment type="caution">
    <text evidence="1">The sequence shown here is derived from an EMBL/GenBank/DDBJ whole genome shotgun (WGS) entry which is preliminary data.</text>
</comment>
<dbReference type="EMBL" id="RRYP01010529">
    <property type="protein sequence ID" value="TNV78318.1"/>
    <property type="molecule type" value="Genomic_DNA"/>
</dbReference>
<sequence length="435" mass="49459">MEIGRLRQGKSILPLVFSQLNLGQRLHFLHNLSRKSRNYLVIAYSILNKDANQEILEAISRGFIQAFKVEEINLRMESTIESLDKIFKIEGTYGMPVGSCGKLLICNSDEFNTVQTLERIGRVGTILKLACGKYLLEKRIVLQLGVFYSAFPNLRFTQDPLGVYQAQLYPNSTNIIYDVIELSANKEKDKVPLLVKTNVGITYVELNQFDITKSSSQIVYVQLMDDKLVNGIVLLSEDTLNGVIVLAQATSQGLDIIDFYRDQLSARLRITFFEENQVSLVAKVSKCQVAIVIQNTYAVVLFDIITRRITKQIPIYATRPQNLPQYYSLLPLPYLKDDDETVAFYILKDSLGLYFIDLLKGEAHNLGVDIEYTNWQPSLRIFVGRDATITAPRSLLPTIEVNLREKKAMVEIITIRYEEQQRVNSVVKLSLEIGI</sequence>
<dbReference type="AlphaFoldDB" id="A0A8J8T1R7"/>
<evidence type="ECO:0000313" key="1">
    <source>
        <dbReference type="EMBL" id="TNV78318.1"/>
    </source>
</evidence>
<keyword evidence="2" id="KW-1185">Reference proteome</keyword>
<name>A0A8J8T1R7_HALGN</name>
<protein>
    <submittedName>
        <fullName evidence="1">Uncharacterized protein</fullName>
    </submittedName>
</protein>
<reference evidence="1" key="1">
    <citation type="submission" date="2019-06" db="EMBL/GenBank/DDBJ databases">
        <authorList>
            <person name="Zheng W."/>
        </authorList>
    </citation>
    <scope>NUCLEOTIDE SEQUENCE</scope>
    <source>
        <strain evidence="1">QDHG01</strain>
    </source>
</reference>
<gene>
    <name evidence="1" type="ORF">FGO68_gene1087</name>
</gene>
<evidence type="ECO:0000313" key="2">
    <source>
        <dbReference type="Proteomes" id="UP000785679"/>
    </source>
</evidence>
<proteinExistence type="predicted"/>
<accession>A0A8J8T1R7</accession>
<dbReference type="Proteomes" id="UP000785679">
    <property type="component" value="Unassembled WGS sequence"/>
</dbReference>
<organism evidence="1 2">
    <name type="scientific">Halteria grandinella</name>
    <dbReference type="NCBI Taxonomy" id="5974"/>
    <lineage>
        <taxon>Eukaryota</taxon>
        <taxon>Sar</taxon>
        <taxon>Alveolata</taxon>
        <taxon>Ciliophora</taxon>
        <taxon>Intramacronucleata</taxon>
        <taxon>Spirotrichea</taxon>
        <taxon>Stichotrichia</taxon>
        <taxon>Sporadotrichida</taxon>
        <taxon>Halteriidae</taxon>
        <taxon>Halteria</taxon>
    </lineage>
</organism>